<dbReference type="Proteomes" id="UP000275267">
    <property type="component" value="Unassembled WGS sequence"/>
</dbReference>
<accession>A0A3L6PBU7</accession>
<name>A0A3L6PBU7_PANMI</name>
<dbReference type="AlphaFoldDB" id="A0A3L6PBU7"/>
<protein>
    <submittedName>
        <fullName evidence="2">Uncharacterized protein</fullName>
    </submittedName>
</protein>
<reference evidence="3" key="1">
    <citation type="journal article" date="2019" name="Nat. Commun.">
        <title>The genome of broomcorn millet.</title>
        <authorList>
            <person name="Zou C."/>
            <person name="Miki D."/>
            <person name="Li D."/>
            <person name="Tang Q."/>
            <person name="Xiao L."/>
            <person name="Rajput S."/>
            <person name="Deng P."/>
            <person name="Jia W."/>
            <person name="Huang R."/>
            <person name="Zhang M."/>
            <person name="Sun Y."/>
            <person name="Hu J."/>
            <person name="Fu X."/>
            <person name="Schnable P.S."/>
            <person name="Li F."/>
            <person name="Zhang H."/>
            <person name="Feng B."/>
            <person name="Zhu X."/>
            <person name="Liu R."/>
            <person name="Schnable J.C."/>
            <person name="Zhu J.-K."/>
            <person name="Zhang H."/>
        </authorList>
    </citation>
    <scope>NUCLEOTIDE SEQUENCE [LARGE SCALE GENOMIC DNA]</scope>
</reference>
<evidence type="ECO:0000313" key="2">
    <source>
        <dbReference type="EMBL" id="RLM54389.1"/>
    </source>
</evidence>
<gene>
    <name evidence="2" type="ORF">C2845_PM10G21490</name>
</gene>
<keyword evidence="3" id="KW-1185">Reference proteome</keyword>
<sequence length="160" mass="16984">MRLFFSTDGLPPPPAISESKQRRKSRCPRLSPVHIPMFHGAGGAGAAPSHLQAEYGRLGAQNDLNLEAVASLVLRAARQGDAPATPALPYSRQDITMAASPTYFGGGDDAAVAKDPWRRTLDAPSTFPFAAMYPFDPGAEDTCLRIQGVRLYASTAAITA</sequence>
<proteinExistence type="predicted"/>
<dbReference type="EMBL" id="PQIB02000018">
    <property type="protein sequence ID" value="RLM54389.1"/>
    <property type="molecule type" value="Genomic_DNA"/>
</dbReference>
<feature type="region of interest" description="Disordered" evidence="1">
    <location>
        <begin position="1"/>
        <end position="28"/>
    </location>
</feature>
<evidence type="ECO:0000256" key="1">
    <source>
        <dbReference type="SAM" id="MobiDB-lite"/>
    </source>
</evidence>
<organism evidence="2 3">
    <name type="scientific">Panicum miliaceum</name>
    <name type="common">Proso millet</name>
    <name type="synonym">Broomcorn millet</name>
    <dbReference type="NCBI Taxonomy" id="4540"/>
    <lineage>
        <taxon>Eukaryota</taxon>
        <taxon>Viridiplantae</taxon>
        <taxon>Streptophyta</taxon>
        <taxon>Embryophyta</taxon>
        <taxon>Tracheophyta</taxon>
        <taxon>Spermatophyta</taxon>
        <taxon>Magnoliopsida</taxon>
        <taxon>Liliopsida</taxon>
        <taxon>Poales</taxon>
        <taxon>Poaceae</taxon>
        <taxon>PACMAD clade</taxon>
        <taxon>Panicoideae</taxon>
        <taxon>Panicodae</taxon>
        <taxon>Paniceae</taxon>
        <taxon>Panicinae</taxon>
        <taxon>Panicum</taxon>
        <taxon>Panicum sect. Panicum</taxon>
    </lineage>
</organism>
<comment type="caution">
    <text evidence="2">The sequence shown here is derived from an EMBL/GenBank/DDBJ whole genome shotgun (WGS) entry which is preliminary data.</text>
</comment>
<evidence type="ECO:0000313" key="3">
    <source>
        <dbReference type="Proteomes" id="UP000275267"/>
    </source>
</evidence>